<protein>
    <submittedName>
        <fullName evidence="1">Uncharacterized protein</fullName>
    </submittedName>
</protein>
<gene>
    <name evidence="1" type="ORF">OG835_36020</name>
</gene>
<dbReference type="Proteomes" id="UP001348369">
    <property type="component" value="Chromosome"/>
</dbReference>
<dbReference type="EMBL" id="CP109109">
    <property type="protein sequence ID" value="WSC01890.1"/>
    <property type="molecule type" value="Genomic_DNA"/>
</dbReference>
<accession>A0ACD4ZTT3</accession>
<evidence type="ECO:0000313" key="1">
    <source>
        <dbReference type="EMBL" id="WSC01890.1"/>
    </source>
</evidence>
<reference evidence="1" key="1">
    <citation type="submission" date="2022-10" db="EMBL/GenBank/DDBJ databases">
        <title>The complete genomes of actinobacterial strains from the NBC collection.</title>
        <authorList>
            <person name="Joergensen T.S."/>
            <person name="Alvarez Arevalo M."/>
            <person name="Sterndorff E.B."/>
            <person name="Faurdal D."/>
            <person name="Vuksanovic O."/>
            <person name="Mourched A.-S."/>
            <person name="Charusanti P."/>
            <person name="Shaw S."/>
            <person name="Blin K."/>
            <person name="Weber T."/>
        </authorList>
    </citation>
    <scope>NUCLEOTIDE SEQUENCE</scope>
    <source>
        <strain evidence="1">NBC 01771</strain>
    </source>
</reference>
<sequence length="57" mass="6359">MAAFRGGLSHFWGQVQDCFHLEAFSRKNGRRLAWSVLEGVIGSAIGLLFAALYLAYR</sequence>
<evidence type="ECO:0000313" key="2">
    <source>
        <dbReference type="Proteomes" id="UP001348369"/>
    </source>
</evidence>
<name>A0ACD4ZTT3_9ACTN</name>
<proteinExistence type="predicted"/>
<keyword evidence="2" id="KW-1185">Reference proteome</keyword>
<organism evidence="1 2">
    <name type="scientific">Streptomyces scopuliridis</name>
    <dbReference type="NCBI Taxonomy" id="452529"/>
    <lineage>
        <taxon>Bacteria</taxon>
        <taxon>Bacillati</taxon>
        <taxon>Actinomycetota</taxon>
        <taxon>Actinomycetes</taxon>
        <taxon>Kitasatosporales</taxon>
        <taxon>Streptomycetaceae</taxon>
        <taxon>Streptomyces</taxon>
    </lineage>
</organism>